<dbReference type="EMBL" id="JASVDS010000006">
    <property type="protein sequence ID" value="MDL5034052.1"/>
    <property type="molecule type" value="Genomic_DNA"/>
</dbReference>
<dbReference type="InterPro" id="IPR044651">
    <property type="entry name" value="OTSB-like"/>
</dbReference>
<dbReference type="InterPro" id="IPR003337">
    <property type="entry name" value="Trehalose_PPase"/>
</dbReference>
<dbReference type="PANTHER" id="PTHR43768">
    <property type="entry name" value="TREHALOSE 6-PHOSPHATE PHOSPHATASE"/>
    <property type="match status" value="1"/>
</dbReference>
<keyword evidence="4" id="KW-1185">Reference proteome</keyword>
<evidence type="ECO:0000313" key="4">
    <source>
        <dbReference type="Proteomes" id="UP001238603"/>
    </source>
</evidence>
<evidence type="ECO:0000256" key="1">
    <source>
        <dbReference type="ARBA" id="ARBA00022801"/>
    </source>
</evidence>
<dbReference type="InterPro" id="IPR023214">
    <property type="entry name" value="HAD_sf"/>
</dbReference>
<proteinExistence type="inferred from homology"/>
<dbReference type="NCBIfam" id="TIGR00685">
    <property type="entry name" value="T6PP"/>
    <property type="match status" value="1"/>
</dbReference>
<name>A0ABT7LMG4_9BURK</name>
<evidence type="ECO:0000256" key="2">
    <source>
        <dbReference type="RuleBase" id="RU361117"/>
    </source>
</evidence>
<dbReference type="Proteomes" id="UP001238603">
    <property type="component" value="Unassembled WGS sequence"/>
</dbReference>
<keyword evidence="2" id="KW-0460">Magnesium</keyword>
<organism evidence="3 4">
    <name type="scientific">Roseateles subflavus</name>
    <dbReference type="NCBI Taxonomy" id="3053353"/>
    <lineage>
        <taxon>Bacteria</taxon>
        <taxon>Pseudomonadati</taxon>
        <taxon>Pseudomonadota</taxon>
        <taxon>Betaproteobacteria</taxon>
        <taxon>Burkholderiales</taxon>
        <taxon>Sphaerotilaceae</taxon>
        <taxon>Roseateles</taxon>
    </lineage>
</organism>
<reference evidence="3 4" key="1">
    <citation type="submission" date="2023-06" db="EMBL/GenBank/DDBJ databases">
        <title>Pelomonas sp. APW6 16S ribosomal RNA gene genome sequencing and assembly.</title>
        <authorList>
            <person name="Woo H."/>
        </authorList>
    </citation>
    <scope>NUCLEOTIDE SEQUENCE [LARGE SCALE GENOMIC DNA]</scope>
    <source>
        <strain evidence="3 4">APW6</strain>
    </source>
</reference>
<sequence>MHPMQPARPHILGPEGQAALARTLASSPLLAFDFDGTLAPIVALPSMARMPAAVSERLGRIAARVPVAIVTGREVADVRQRLDFEPRYIVGSHGAEGPVAEPAPVWVSAMAVARDWLQPHRGTLEAIGVQLEDKRSSIALHYRNAPDRALARRSLERLLRTASPALHVFGGKMVFNIVPAHAPDKADAVLALVRQEGAGTALFVGDDLNDEPVFQRAPAHWLTIKVGPGTERSAARSAARFFLAGPSEVADLLDAMLGHLGPAPSL</sequence>
<comment type="similarity">
    <text evidence="2">Belongs to the trehalose phosphatase family.</text>
</comment>
<gene>
    <name evidence="3" type="primary">otsB</name>
    <name evidence="3" type="ORF">QRD43_19290</name>
</gene>
<comment type="pathway">
    <text evidence="2">Glycan biosynthesis; trehalose biosynthesis.</text>
</comment>
<comment type="function">
    <text evidence="2">Removes the phosphate from trehalose 6-phosphate to produce free trehalose.</text>
</comment>
<evidence type="ECO:0000313" key="3">
    <source>
        <dbReference type="EMBL" id="MDL5034052.1"/>
    </source>
</evidence>
<dbReference type="Pfam" id="PF02358">
    <property type="entry name" value="Trehalose_PPase"/>
    <property type="match status" value="1"/>
</dbReference>
<dbReference type="RefSeq" id="WP_285984126.1">
    <property type="nucleotide sequence ID" value="NZ_JASVDS010000006.1"/>
</dbReference>
<dbReference type="GO" id="GO:0004805">
    <property type="term" value="F:trehalose-phosphatase activity"/>
    <property type="evidence" value="ECO:0007669"/>
    <property type="project" value="UniProtKB-EC"/>
</dbReference>
<dbReference type="EC" id="3.1.3.12" evidence="2"/>
<dbReference type="SUPFAM" id="SSF56784">
    <property type="entry name" value="HAD-like"/>
    <property type="match status" value="1"/>
</dbReference>
<dbReference type="Gene3D" id="3.30.70.1020">
    <property type="entry name" value="Trehalose-6-phosphate phosphatase related protein, domain 2"/>
    <property type="match status" value="1"/>
</dbReference>
<comment type="caution">
    <text evidence="3">The sequence shown here is derived from an EMBL/GenBank/DDBJ whole genome shotgun (WGS) entry which is preliminary data.</text>
</comment>
<dbReference type="PANTHER" id="PTHR43768:SF3">
    <property type="entry name" value="TREHALOSE 6-PHOSPHATE PHOSPHATASE"/>
    <property type="match status" value="1"/>
</dbReference>
<accession>A0ABT7LMG4</accession>
<keyword evidence="1 2" id="KW-0378">Hydrolase</keyword>
<protein>
    <recommendedName>
        <fullName evidence="2">Trehalose 6-phosphate phosphatase</fullName>
        <ecNumber evidence="2">3.1.3.12</ecNumber>
    </recommendedName>
</protein>
<comment type="cofactor">
    <cofactor evidence="2">
        <name>Mg(2+)</name>
        <dbReference type="ChEBI" id="CHEBI:18420"/>
    </cofactor>
</comment>
<comment type="catalytic activity">
    <reaction evidence="2">
        <text>alpha,alpha-trehalose 6-phosphate + H2O = alpha,alpha-trehalose + phosphate</text>
        <dbReference type="Rhea" id="RHEA:23420"/>
        <dbReference type="ChEBI" id="CHEBI:15377"/>
        <dbReference type="ChEBI" id="CHEBI:16551"/>
        <dbReference type="ChEBI" id="CHEBI:43474"/>
        <dbReference type="ChEBI" id="CHEBI:58429"/>
        <dbReference type="EC" id="3.1.3.12"/>
    </reaction>
</comment>
<keyword evidence="2" id="KW-0479">Metal-binding</keyword>
<dbReference type="InterPro" id="IPR036412">
    <property type="entry name" value="HAD-like_sf"/>
</dbReference>
<dbReference type="Gene3D" id="3.40.50.1000">
    <property type="entry name" value="HAD superfamily/HAD-like"/>
    <property type="match status" value="1"/>
</dbReference>